<dbReference type="eggNOG" id="COG1607">
    <property type="taxonomic scope" value="Bacteria"/>
</dbReference>
<dbReference type="HOGENOM" id="CLU_073524_0_0_5"/>
<name>A7HQP5_PARL1</name>
<dbReference type="InterPro" id="IPR006683">
    <property type="entry name" value="Thioestr_dom"/>
</dbReference>
<gene>
    <name evidence="5" type="ordered locus">Plav_0605</name>
</gene>
<feature type="domain" description="HotDog ACOT-type" evidence="4">
    <location>
        <begin position="15"/>
        <end position="127"/>
    </location>
</feature>
<organism evidence="5 6">
    <name type="scientific">Parvibaculum lavamentivorans (strain DS-1 / DSM 13023 / NCIMB 13966)</name>
    <dbReference type="NCBI Taxonomy" id="402881"/>
    <lineage>
        <taxon>Bacteria</taxon>
        <taxon>Pseudomonadati</taxon>
        <taxon>Pseudomonadota</taxon>
        <taxon>Alphaproteobacteria</taxon>
        <taxon>Hyphomicrobiales</taxon>
        <taxon>Parvibaculaceae</taxon>
        <taxon>Parvibaculum</taxon>
    </lineage>
</organism>
<evidence type="ECO:0000256" key="1">
    <source>
        <dbReference type="ARBA" id="ARBA00010458"/>
    </source>
</evidence>
<dbReference type="InterPro" id="IPR033120">
    <property type="entry name" value="HOTDOG_ACOT"/>
</dbReference>
<proteinExistence type="inferred from homology"/>
<dbReference type="InterPro" id="IPR040170">
    <property type="entry name" value="Cytosol_ACT"/>
</dbReference>
<feature type="domain" description="HotDog ACOT-type" evidence="4">
    <location>
        <begin position="142"/>
        <end position="254"/>
    </location>
</feature>
<dbReference type="PANTHER" id="PTHR11049">
    <property type="entry name" value="ACYL COENZYME A THIOESTER HYDROLASE"/>
    <property type="match status" value="1"/>
</dbReference>
<dbReference type="KEGG" id="pla:Plav_0605"/>
<evidence type="ECO:0000313" key="6">
    <source>
        <dbReference type="Proteomes" id="UP000006377"/>
    </source>
</evidence>
<evidence type="ECO:0000313" key="5">
    <source>
        <dbReference type="EMBL" id="ABS62228.1"/>
    </source>
</evidence>
<dbReference type="PANTHER" id="PTHR11049:SF24">
    <property type="entry name" value="CYTOSOLIC ACYL COENZYME A THIOESTER HYDROLASE"/>
    <property type="match status" value="1"/>
</dbReference>
<dbReference type="PROSITE" id="PS51770">
    <property type="entry name" value="HOTDOG_ACOT"/>
    <property type="match status" value="2"/>
</dbReference>
<dbReference type="Pfam" id="PF03061">
    <property type="entry name" value="4HBT"/>
    <property type="match status" value="2"/>
</dbReference>
<evidence type="ECO:0000256" key="2">
    <source>
        <dbReference type="ARBA" id="ARBA00022801"/>
    </source>
</evidence>
<sequence>MEDLLAVCAPTRLPAIPFTRLAELVFPEQTNHHGTLFGGASLALMDRAAYIAATRLTRRKMVTAGFDGVEFGRPVLPGELAEVTATVRKTGRSSVVFDVELLAENLLTGERERAVGGTIAMVAQGKHDDEPLPMLVAAPPPHPGLTSFVEVVFPDAANHRDILFGGNALAMMGKAAFIAATRHCHQTVVMAASERIDFRAPVKVGAFADVTARIVMTGRSSICVEVELVAEEALSGERELSARGRFVMVAIGGNGRPVAVPPRAI</sequence>
<evidence type="ECO:0000256" key="3">
    <source>
        <dbReference type="PROSITE-ProRule" id="PRU01106"/>
    </source>
</evidence>
<dbReference type="SUPFAM" id="SSF54637">
    <property type="entry name" value="Thioesterase/thiol ester dehydrase-isomerase"/>
    <property type="match status" value="2"/>
</dbReference>
<dbReference type="Gene3D" id="3.10.129.10">
    <property type="entry name" value="Hotdog Thioesterase"/>
    <property type="match status" value="2"/>
</dbReference>
<protein>
    <submittedName>
        <fullName evidence="5">Thioesterase superfamily protein</fullName>
    </submittedName>
</protein>
<dbReference type="OrthoDB" id="9801856at2"/>
<keyword evidence="2 3" id="KW-0378">Hydrolase</keyword>
<dbReference type="GO" id="GO:0005829">
    <property type="term" value="C:cytosol"/>
    <property type="evidence" value="ECO:0007669"/>
    <property type="project" value="TreeGrafter"/>
</dbReference>
<dbReference type="RefSeq" id="WP_011995519.1">
    <property type="nucleotide sequence ID" value="NC_009719.1"/>
</dbReference>
<keyword evidence="6" id="KW-1185">Reference proteome</keyword>
<dbReference type="CDD" id="cd03442">
    <property type="entry name" value="BFIT_BACH"/>
    <property type="match status" value="2"/>
</dbReference>
<dbReference type="STRING" id="402881.Plav_0605"/>
<dbReference type="EMBL" id="CP000774">
    <property type="protein sequence ID" value="ABS62228.1"/>
    <property type="molecule type" value="Genomic_DNA"/>
</dbReference>
<dbReference type="GO" id="GO:0052816">
    <property type="term" value="F:long-chain fatty acyl-CoA hydrolase activity"/>
    <property type="evidence" value="ECO:0007669"/>
    <property type="project" value="TreeGrafter"/>
</dbReference>
<dbReference type="Proteomes" id="UP000006377">
    <property type="component" value="Chromosome"/>
</dbReference>
<dbReference type="GO" id="GO:0006637">
    <property type="term" value="P:acyl-CoA metabolic process"/>
    <property type="evidence" value="ECO:0007669"/>
    <property type="project" value="TreeGrafter"/>
</dbReference>
<reference evidence="5 6" key="1">
    <citation type="journal article" date="2011" name="Stand. Genomic Sci.">
        <title>Complete genome sequence of Parvibaculum lavamentivorans type strain (DS-1(T)).</title>
        <authorList>
            <person name="Schleheck D."/>
            <person name="Weiss M."/>
            <person name="Pitluck S."/>
            <person name="Bruce D."/>
            <person name="Land M.L."/>
            <person name="Han S."/>
            <person name="Saunders E."/>
            <person name="Tapia R."/>
            <person name="Detter C."/>
            <person name="Brettin T."/>
            <person name="Han J."/>
            <person name="Woyke T."/>
            <person name="Goodwin L."/>
            <person name="Pennacchio L."/>
            <person name="Nolan M."/>
            <person name="Cook A.M."/>
            <person name="Kjelleberg S."/>
            <person name="Thomas T."/>
        </authorList>
    </citation>
    <scope>NUCLEOTIDE SEQUENCE [LARGE SCALE GENOMIC DNA]</scope>
    <source>
        <strain evidence="6">DS-1 / DSM 13023 / NCIMB 13966</strain>
    </source>
</reference>
<evidence type="ECO:0000259" key="4">
    <source>
        <dbReference type="PROSITE" id="PS51770"/>
    </source>
</evidence>
<dbReference type="AlphaFoldDB" id="A7HQP5"/>
<dbReference type="InterPro" id="IPR029069">
    <property type="entry name" value="HotDog_dom_sf"/>
</dbReference>
<dbReference type="GO" id="GO:0009062">
    <property type="term" value="P:fatty acid catabolic process"/>
    <property type="evidence" value="ECO:0007669"/>
    <property type="project" value="TreeGrafter"/>
</dbReference>
<accession>A7HQP5</accession>
<comment type="similarity">
    <text evidence="1">Belongs to the acyl coenzyme A hydrolase family.</text>
</comment>